<evidence type="ECO:0000256" key="4">
    <source>
        <dbReference type="PROSITE-ProRule" id="PRU00146"/>
    </source>
</evidence>
<dbReference type="Gene3D" id="3.30.40.10">
    <property type="entry name" value="Zinc/RING finger domain, C3HC4 (zinc finger)"/>
    <property type="match status" value="1"/>
</dbReference>
<organism evidence="7">
    <name type="scientific">Sesamum angustifolium</name>
    <dbReference type="NCBI Taxonomy" id="2727405"/>
    <lineage>
        <taxon>Eukaryota</taxon>
        <taxon>Viridiplantae</taxon>
        <taxon>Streptophyta</taxon>
        <taxon>Embryophyta</taxon>
        <taxon>Tracheophyta</taxon>
        <taxon>Spermatophyta</taxon>
        <taxon>Magnoliopsida</taxon>
        <taxon>eudicotyledons</taxon>
        <taxon>Gunneridae</taxon>
        <taxon>Pentapetalae</taxon>
        <taxon>asterids</taxon>
        <taxon>lamiids</taxon>
        <taxon>Lamiales</taxon>
        <taxon>Pedaliaceae</taxon>
        <taxon>Sesamum</taxon>
    </lineage>
</organism>
<dbReference type="Pfam" id="PF00628">
    <property type="entry name" value="PHD"/>
    <property type="match status" value="1"/>
</dbReference>
<dbReference type="PANTHER" id="PTHR47162:SF9">
    <property type="entry name" value="PHD FINGER PROTEIN EHD3-LIKE"/>
    <property type="match status" value="1"/>
</dbReference>
<sequence>MVDEQKESSVLVGGSYTESGVVEPKVDGVKVNGRATGVETGSPELGGSLLTYQRRRNAKVVENGILRDDAGIQHFEKSVKNSLNQASQKRSHALAFASSECSLQHQRNIVLEQLCQSLEGQGGLKRCIQDALAFDLGSCSRTTAKESVYSCEGGSKCTLETGSVRNGLQNAAKDSVGMAYSGSVNESDSDTFTEICRSTFFDVIMSERFAQLCSLLLENGMHADKLFDMRHINSRMKEKAYENSPLLFHSDIQQIWTKLQKVGADMIAIAKRLSDKTMMSFREQVGSSAHSISEVGRHEGVDVEEEIGNCSMLLPHLLHQEIENPVRGTECPHENCIACERLNASRSRLDGNGEDELASEEAPEELEESSNELVANGGDKRFTHCKVCRTEVRNDEDYRICGHSFCPHKFYHVKCLTSKQLISHGPCWYCPSCLCRACLIDRDDDKIVLCDGCDHAYHIYCMQPPRTAIPRGKWFCTKCDAGIQRVRKAKLLYENIQNKSRKRSLDGKLKTEEALNKSGGVDMLLNAAKTLNYEENLAAMRLKAT</sequence>
<feature type="region of interest" description="Disordered" evidence="5">
    <location>
        <begin position="350"/>
        <end position="371"/>
    </location>
</feature>
<gene>
    <name evidence="7" type="ORF">Sangu_2281300</name>
</gene>
<dbReference type="SMART" id="SM00249">
    <property type="entry name" value="PHD"/>
    <property type="match status" value="2"/>
</dbReference>
<protein>
    <submittedName>
        <fullName evidence="7">PHD finger protein EHD3</fullName>
    </submittedName>
</protein>
<dbReference type="PROSITE" id="PS50016">
    <property type="entry name" value="ZF_PHD_2"/>
    <property type="match status" value="1"/>
</dbReference>
<evidence type="ECO:0000256" key="2">
    <source>
        <dbReference type="ARBA" id="ARBA00022771"/>
    </source>
</evidence>
<evidence type="ECO:0000256" key="1">
    <source>
        <dbReference type="ARBA" id="ARBA00022723"/>
    </source>
</evidence>
<comment type="caution">
    <text evidence="7">The sequence shown here is derived from an EMBL/GenBank/DDBJ whole genome shotgun (WGS) entry which is preliminary data.</text>
</comment>
<keyword evidence="3" id="KW-0862">Zinc</keyword>
<evidence type="ECO:0000259" key="6">
    <source>
        <dbReference type="PROSITE" id="PS50016"/>
    </source>
</evidence>
<proteinExistence type="predicted"/>
<feature type="domain" description="PHD-type" evidence="6">
    <location>
        <begin position="432"/>
        <end position="482"/>
    </location>
</feature>
<reference evidence="7" key="1">
    <citation type="submission" date="2020-06" db="EMBL/GenBank/DDBJ databases">
        <authorList>
            <person name="Li T."/>
            <person name="Hu X."/>
            <person name="Zhang T."/>
            <person name="Song X."/>
            <person name="Zhang H."/>
            <person name="Dai N."/>
            <person name="Sheng W."/>
            <person name="Hou X."/>
            <person name="Wei L."/>
        </authorList>
    </citation>
    <scope>NUCLEOTIDE SEQUENCE</scope>
    <source>
        <strain evidence="7">G01</strain>
        <tissue evidence="7">Leaf</tissue>
    </source>
</reference>
<dbReference type="InterPro" id="IPR013083">
    <property type="entry name" value="Znf_RING/FYVE/PHD"/>
</dbReference>
<dbReference type="EMBL" id="JACGWK010000015">
    <property type="protein sequence ID" value="KAL0314369.1"/>
    <property type="molecule type" value="Genomic_DNA"/>
</dbReference>
<keyword evidence="1" id="KW-0479">Metal-binding</keyword>
<dbReference type="InterPro" id="IPR019787">
    <property type="entry name" value="Znf_PHD-finger"/>
</dbReference>
<keyword evidence="2 4" id="KW-0863">Zinc-finger</keyword>
<dbReference type="AlphaFoldDB" id="A0AAW2L5D4"/>
<dbReference type="InterPro" id="IPR001965">
    <property type="entry name" value="Znf_PHD"/>
</dbReference>
<reference evidence="7" key="2">
    <citation type="journal article" date="2024" name="Plant">
        <title>Genomic evolution and insights into agronomic trait innovations of Sesamum species.</title>
        <authorList>
            <person name="Miao H."/>
            <person name="Wang L."/>
            <person name="Qu L."/>
            <person name="Liu H."/>
            <person name="Sun Y."/>
            <person name="Le M."/>
            <person name="Wang Q."/>
            <person name="Wei S."/>
            <person name="Zheng Y."/>
            <person name="Lin W."/>
            <person name="Duan Y."/>
            <person name="Cao H."/>
            <person name="Xiong S."/>
            <person name="Wang X."/>
            <person name="Wei L."/>
            <person name="Li C."/>
            <person name="Ma Q."/>
            <person name="Ju M."/>
            <person name="Zhao R."/>
            <person name="Li G."/>
            <person name="Mu C."/>
            <person name="Tian Q."/>
            <person name="Mei H."/>
            <person name="Zhang T."/>
            <person name="Gao T."/>
            <person name="Zhang H."/>
        </authorList>
    </citation>
    <scope>NUCLEOTIDE SEQUENCE</scope>
    <source>
        <strain evidence="7">G01</strain>
    </source>
</reference>
<accession>A0AAW2L5D4</accession>
<evidence type="ECO:0000313" key="7">
    <source>
        <dbReference type="EMBL" id="KAL0314369.1"/>
    </source>
</evidence>
<dbReference type="SUPFAM" id="SSF57903">
    <property type="entry name" value="FYVE/PHD zinc finger"/>
    <property type="match status" value="2"/>
</dbReference>
<dbReference type="PANTHER" id="PTHR47162">
    <property type="entry name" value="OS02G0192300 PROTEIN"/>
    <property type="match status" value="1"/>
</dbReference>
<dbReference type="InterPro" id="IPR011011">
    <property type="entry name" value="Znf_FYVE_PHD"/>
</dbReference>
<name>A0AAW2L5D4_9LAMI</name>
<feature type="compositionally biased region" description="Acidic residues" evidence="5">
    <location>
        <begin position="352"/>
        <end position="370"/>
    </location>
</feature>
<evidence type="ECO:0000256" key="5">
    <source>
        <dbReference type="SAM" id="MobiDB-lite"/>
    </source>
</evidence>
<evidence type="ECO:0000256" key="3">
    <source>
        <dbReference type="ARBA" id="ARBA00022833"/>
    </source>
</evidence>
<dbReference type="GO" id="GO:0008270">
    <property type="term" value="F:zinc ion binding"/>
    <property type="evidence" value="ECO:0007669"/>
    <property type="project" value="UniProtKB-KW"/>
</dbReference>